<evidence type="ECO:0000256" key="1">
    <source>
        <dbReference type="ARBA" id="ARBA00022723"/>
    </source>
</evidence>
<gene>
    <name evidence="7" type="ORF">BDV98DRAFT_590036</name>
</gene>
<organism evidence="7 8">
    <name type="scientific">Pterulicium gracile</name>
    <dbReference type="NCBI Taxonomy" id="1884261"/>
    <lineage>
        <taxon>Eukaryota</taxon>
        <taxon>Fungi</taxon>
        <taxon>Dikarya</taxon>
        <taxon>Basidiomycota</taxon>
        <taxon>Agaricomycotina</taxon>
        <taxon>Agaricomycetes</taxon>
        <taxon>Agaricomycetidae</taxon>
        <taxon>Agaricales</taxon>
        <taxon>Pleurotineae</taxon>
        <taxon>Pterulaceae</taxon>
        <taxon>Pterulicium</taxon>
    </lineage>
</organism>
<keyword evidence="1" id="KW-0479">Metal-binding</keyword>
<dbReference type="InterPro" id="IPR017907">
    <property type="entry name" value="Znf_RING_CS"/>
</dbReference>
<dbReference type="Pfam" id="PF00097">
    <property type="entry name" value="zf-C3HC4"/>
    <property type="match status" value="1"/>
</dbReference>
<evidence type="ECO:0000256" key="5">
    <source>
        <dbReference type="SAM" id="MobiDB-lite"/>
    </source>
</evidence>
<dbReference type="PROSITE" id="PS00518">
    <property type="entry name" value="ZF_RING_1"/>
    <property type="match status" value="1"/>
</dbReference>
<dbReference type="SUPFAM" id="SSF57850">
    <property type="entry name" value="RING/U-box"/>
    <property type="match status" value="1"/>
</dbReference>
<feature type="compositionally biased region" description="Acidic residues" evidence="5">
    <location>
        <begin position="87"/>
        <end position="96"/>
    </location>
</feature>
<feature type="compositionally biased region" description="Low complexity" evidence="5">
    <location>
        <begin position="164"/>
        <end position="181"/>
    </location>
</feature>
<dbReference type="InterPro" id="IPR001841">
    <property type="entry name" value="Znf_RING"/>
</dbReference>
<dbReference type="EMBL" id="ML178817">
    <property type="protein sequence ID" value="TFL05351.1"/>
    <property type="molecule type" value="Genomic_DNA"/>
</dbReference>
<dbReference type="GO" id="GO:0008270">
    <property type="term" value="F:zinc ion binding"/>
    <property type="evidence" value="ECO:0007669"/>
    <property type="project" value="UniProtKB-KW"/>
</dbReference>
<evidence type="ECO:0000256" key="4">
    <source>
        <dbReference type="PROSITE-ProRule" id="PRU00175"/>
    </source>
</evidence>
<dbReference type="InterPro" id="IPR013083">
    <property type="entry name" value="Znf_RING/FYVE/PHD"/>
</dbReference>
<evidence type="ECO:0000313" key="8">
    <source>
        <dbReference type="Proteomes" id="UP000305067"/>
    </source>
</evidence>
<dbReference type="InterPro" id="IPR018957">
    <property type="entry name" value="Znf_C3HC4_RING-type"/>
</dbReference>
<dbReference type="OrthoDB" id="6105938at2759"/>
<reference evidence="7 8" key="1">
    <citation type="journal article" date="2019" name="Nat. Ecol. Evol.">
        <title>Megaphylogeny resolves global patterns of mushroom evolution.</title>
        <authorList>
            <person name="Varga T."/>
            <person name="Krizsan K."/>
            <person name="Foldi C."/>
            <person name="Dima B."/>
            <person name="Sanchez-Garcia M."/>
            <person name="Sanchez-Ramirez S."/>
            <person name="Szollosi G.J."/>
            <person name="Szarkandi J.G."/>
            <person name="Papp V."/>
            <person name="Albert L."/>
            <person name="Andreopoulos W."/>
            <person name="Angelini C."/>
            <person name="Antonin V."/>
            <person name="Barry K.W."/>
            <person name="Bougher N.L."/>
            <person name="Buchanan P."/>
            <person name="Buyck B."/>
            <person name="Bense V."/>
            <person name="Catcheside P."/>
            <person name="Chovatia M."/>
            <person name="Cooper J."/>
            <person name="Damon W."/>
            <person name="Desjardin D."/>
            <person name="Finy P."/>
            <person name="Geml J."/>
            <person name="Haridas S."/>
            <person name="Hughes K."/>
            <person name="Justo A."/>
            <person name="Karasinski D."/>
            <person name="Kautmanova I."/>
            <person name="Kiss B."/>
            <person name="Kocsube S."/>
            <person name="Kotiranta H."/>
            <person name="LaButti K.M."/>
            <person name="Lechner B.E."/>
            <person name="Liimatainen K."/>
            <person name="Lipzen A."/>
            <person name="Lukacs Z."/>
            <person name="Mihaltcheva S."/>
            <person name="Morgado L.N."/>
            <person name="Niskanen T."/>
            <person name="Noordeloos M.E."/>
            <person name="Ohm R.A."/>
            <person name="Ortiz-Santana B."/>
            <person name="Ovrebo C."/>
            <person name="Racz N."/>
            <person name="Riley R."/>
            <person name="Savchenko A."/>
            <person name="Shiryaev A."/>
            <person name="Soop K."/>
            <person name="Spirin V."/>
            <person name="Szebenyi C."/>
            <person name="Tomsovsky M."/>
            <person name="Tulloss R.E."/>
            <person name="Uehling J."/>
            <person name="Grigoriev I.V."/>
            <person name="Vagvolgyi C."/>
            <person name="Papp T."/>
            <person name="Martin F.M."/>
            <person name="Miettinen O."/>
            <person name="Hibbett D.S."/>
            <person name="Nagy L.G."/>
        </authorList>
    </citation>
    <scope>NUCLEOTIDE SEQUENCE [LARGE SCALE GENOMIC DNA]</scope>
    <source>
        <strain evidence="7 8">CBS 309.79</strain>
    </source>
</reference>
<dbReference type="STRING" id="1884261.A0A5C3QXU9"/>
<sequence length="356" mass="39308">MAPQTRSKSGNRRSNRLAKTGGSSVGRQQASTSATTPVGSSLASTYALGLGNSVKVRKPTTTSSASIKRPTAPASTRGRKRKISQVELEEAEENEEESHPVAGSQQQATTSISAAPLRKRRRGRPIKSRRTLDSDDERNDQADGDHDEDQDEDKENDVYAPGASSSCSNTNNSSSQTSDRNTYARLERQLLAREQSLDMRLSSLEIREAELCDREKALEATIKRRRATAAYQQLQDHFTCAMCFDALSDPHSFSSCGHAFCALCALKHFFSRLHEACGSWHEHVDCPVCRCPLLLPEEKAPRHQSTFPFVRCFGFGQLVRECVIAVGDIGEGMGEPEMEGWRVGGADRVDWEKKSR</sequence>
<keyword evidence="8" id="KW-1185">Reference proteome</keyword>
<dbReference type="AlphaFoldDB" id="A0A5C3QXU9"/>
<dbReference type="Gene3D" id="3.30.40.10">
    <property type="entry name" value="Zinc/RING finger domain, C3HC4 (zinc finger)"/>
    <property type="match status" value="1"/>
</dbReference>
<dbReference type="PROSITE" id="PS50089">
    <property type="entry name" value="ZF_RING_2"/>
    <property type="match status" value="1"/>
</dbReference>
<feature type="compositionally biased region" description="Polar residues" evidence="5">
    <location>
        <begin position="103"/>
        <end position="113"/>
    </location>
</feature>
<accession>A0A5C3QXU9</accession>
<keyword evidence="2 4" id="KW-0863">Zinc-finger</keyword>
<name>A0A5C3QXU9_9AGAR</name>
<feature type="compositionally biased region" description="Polar residues" evidence="5">
    <location>
        <begin position="21"/>
        <end position="44"/>
    </location>
</feature>
<evidence type="ECO:0000313" key="7">
    <source>
        <dbReference type="EMBL" id="TFL05351.1"/>
    </source>
</evidence>
<proteinExistence type="predicted"/>
<dbReference type="Proteomes" id="UP000305067">
    <property type="component" value="Unassembled WGS sequence"/>
</dbReference>
<feature type="region of interest" description="Disordered" evidence="5">
    <location>
        <begin position="1"/>
        <end position="182"/>
    </location>
</feature>
<keyword evidence="3" id="KW-0862">Zinc</keyword>
<feature type="compositionally biased region" description="Basic residues" evidence="5">
    <location>
        <begin position="117"/>
        <end position="129"/>
    </location>
</feature>
<evidence type="ECO:0000259" key="6">
    <source>
        <dbReference type="PROSITE" id="PS50089"/>
    </source>
</evidence>
<feature type="domain" description="RING-type" evidence="6">
    <location>
        <begin position="240"/>
        <end position="290"/>
    </location>
</feature>
<feature type="compositionally biased region" description="Acidic residues" evidence="5">
    <location>
        <begin position="145"/>
        <end position="155"/>
    </location>
</feature>
<protein>
    <recommendedName>
        <fullName evidence="6">RING-type domain-containing protein</fullName>
    </recommendedName>
</protein>
<evidence type="ECO:0000256" key="3">
    <source>
        <dbReference type="ARBA" id="ARBA00022833"/>
    </source>
</evidence>
<evidence type="ECO:0000256" key="2">
    <source>
        <dbReference type="ARBA" id="ARBA00022771"/>
    </source>
</evidence>